<keyword evidence="4" id="KW-0520">NAD</keyword>
<keyword evidence="15" id="KW-1185">Reference proteome</keyword>
<keyword evidence="6" id="KW-1015">Disulfide bond</keyword>
<reference evidence="14" key="1">
    <citation type="submission" date="2022-01" db="EMBL/GenBank/DDBJ databases">
        <authorList>
            <person name="Braso-Vives M."/>
        </authorList>
    </citation>
    <scope>NUCLEOTIDE SEQUENCE</scope>
</reference>
<evidence type="ECO:0000256" key="11">
    <source>
        <dbReference type="SAM" id="SignalP"/>
    </source>
</evidence>
<dbReference type="SUPFAM" id="SSF48726">
    <property type="entry name" value="Immunoglobulin"/>
    <property type="match status" value="2"/>
</dbReference>
<dbReference type="SUPFAM" id="SSF52200">
    <property type="entry name" value="Toll/Interleukin receptor TIR domain"/>
    <property type="match status" value="1"/>
</dbReference>
<dbReference type="GO" id="GO:0016787">
    <property type="term" value="F:hydrolase activity"/>
    <property type="evidence" value="ECO:0007669"/>
    <property type="project" value="UniProtKB-KW"/>
</dbReference>
<dbReference type="InterPro" id="IPR003598">
    <property type="entry name" value="Ig_sub2"/>
</dbReference>
<evidence type="ECO:0000256" key="7">
    <source>
        <dbReference type="ARBA" id="ARBA00023180"/>
    </source>
</evidence>
<evidence type="ECO:0000256" key="1">
    <source>
        <dbReference type="ARBA" id="ARBA00004479"/>
    </source>
</evidence>
<evidence type="ECO:0000256" key="2">
    <source>
        <dbReference type="ARBA" id="ARBA00009752"/>
    </source>
</evidence>
<dbReference type="PROSITE" id="PS50104">
    <property type="entry name" value="TIR"/>
    <property type="match status" value="1"/>
</dbReference>
<accession>A0A8J9Z1V6</accession>
<dbReference type="InterPro" id="IPR036179">
    <property type="entry name" value="Ig-like_dom_sf"/>
</dbReference>
<feature type="domain" description="Ig-like" evidence="13">
    <location>
        <begin position="40"/>
        <end position="140"/>
    </location>
</feature>
<dbReference type="Pfam" id="PF13927">
    <property type="entry name" value="Ig_3"/>
    <property type="match status" value="1"/>
</dbReference>
<evidence type="ECO:0000256" key="9">
    <source>
        <dbReference type="SAM" id="MobiDB-lite"/>
    </source>
</evidence>
<comment type="subcellular location">
    <subcellularLocation>
        <location evidence="1">Membrane</location>
        <topology evidence="1">Single-pass type I membrane protein</topology>
    </subcellularLocation>
</comment>
<dbReference type="InterPro" id="IPR013151">
    <property type="entry name" value="Immunoglobulin_dom"/>
</dbReference>
<keyword evidence="7" id="KW-0325">Glycoprotein</keyword>
<evidence type="ECO:0000256" key="8">
    <source>
        <dbReference type="ARBA" id="ARBA00023319"/>
    </source>
</evidence>
<dbReference type="Pfam" id="PF00047">
    <property type="entry name" value="ig"/>
    <property type="match status" value="1"/>
</dbReference>
<name>A0A8J9Z1V6_BRALA</name>
<dbReference type="InterPro" id="IPR051275">
    <property type="entry name" value="Cell_adhesion_signaling"/>
</dbReference>
<dbReference type="Gene3D" id="2.60.40.10">
    <property type="entry name" value="Immunoglobulins"/>
    <property type="match status" value="2"/>
</dbReference>
<evidence type="ECO:0000256" key="4">
    <source>
        <dbReference type="ARBA" id="ARBA00023027"/>
    </source>
</evidence>
<proteinExistence type="inferred from homology"/>
<dbReference type="GO" id="GO:0098609">
    <property type="term" value="P:cell-cell adhesion"/>
    <property type="evidence" value="ECO:0007669"/>
    <property type="project" value="TreeGrafter"/>
</dbReference>
<feature type="domain" description="TIR" evidence="12">
    <location>
        <begin position="301"/>
        <end position="434"/>
    </location>
</feature>
<dbReference type="Pfam" id="PF13676">
    <property type="entry name" value="TIR_2"/>
    <property type="match status" value="1"/>
</dbReference>
<evidence type="ECO:0000259" key="12">
    <source>
        <dbReference type="PROSITE" id="PS50104"/>
    </source>
</evidence>
<feature type="region of interest" description="Disordered" evidence="9">
    <location>
        <begin position="430"/>
        <end position="457"/>
    </location>
</feature>
<dbReference type="GO" id="GO:0005911">
    <property type="term" value="C:cell-cell junction"/>
    <property type="evidence" value="ECO:0007669"/>
    <property type="project" value="TreeGrafter"/>
</dbReference>
<keyword evidence="8" id="KW-0393">Immunoglobulin domain</keyword>
<dbReference type="SMART" id="SM00409">
    <property type="entry name" value="IG"/>
    <property type="match status" value="2"/>
</dbReference>
<dbReference type="InterPro" id="IPR003599">
    <property type="entry name" value="Ig_sub"/>
</dbReference>
<feature type="domain" description="Ig-like" evidence="13">
    <location>
        <begin position="151"/>
        <end position="235"/>
    </location>
</feature>
<dbReference type="OrthoDB" id="10012075at2759"/>
<evidence type="ECO:0000313" key="14">
    <source>
        <dbReference type="EMBL" id="CAH1245649.1"/>
    </source>
</evidence>
<sequence length="457" mass="51050">MFLRFLRLFAVVLATLSYAAIADADPCSDSGLRYCEVLKPYVSSPWQPTVELLPGDNVTLRCDCEQHLGLNAAGAIWMGWFKDNATASVRLGRFTYSEKNADNFSISYALSNVQKHDSGSYVCQAKSTGNLLRGNATGVNIMVAEPQLETPNITSDTPTPGSIDLGANVTLWCETQAYPHPLFNWTKDGKAIPTNHSTATDHMTIRRFSQSDEGLYACVAWNVLGEKHSQQLQLTAKPPDGGLPMLIIIAIVSGVTVFVIVVFITITVFVYRRRRHWKHCRLESDSDVEGDSSESVDYISKEYDFSVLCCKDDRSWAETNIVNKLEETKQKGYFHYRDDVGGDSVFQFLNSIEKSRHIIVVYSPAATSDEWFQKGYQTAVAEKLDGNLLGRVVPVLRGGFERRNLPLALKDRLPLEVEEPRFFERLQRSLSKDSDYESAGPSEASSEESVLDRISVI</sequence>
<feature type="compositionally biased region" description="Low complexity" evidence="9">
    <location>
        <begin position="437"/>
        <end position="448"/>
    </location>
</feature>
<dbReference type="GO" id="GO:0007165">
    <property type="term" value="P:signal transduction"/>
    <property type="evidence" value="ECO:0007669"/>
    <property type="project" value="InterPro"/>
</dbReference>
<feature type="chain" id="PRO_5035441258" evidence="11">
    <location>
        <begin position="25"/>
        <end position="457"/>
    </location>
</feature>
<protein>
    <submittedName>
        <fullName evidence="14">PXDN protein</fullName>
    </submittedName>
</protein>
<dbReference type="SMART" id="SM00408">
    <property type="entry name" value="IGc2"/>
    <property type="match status" value="2"/>
</dbReference>
<dbReference type="InterPro" id="IPR035897">
    <property type="entry name" value="Toll_tir_struct_dom_sf"/>
</dbReference>
<dbReference type="InterPro" id="IPR000157">
    <property type="entry name" value="TIR_dom"/>
</dbReference>
<organism evidence="14 15">
    <name type="scientific">Branchiostoma lanceolatum</name>
    <name type="common">Common lancelet</name>
    <name type="synonym">Amphioxus lanceolatum</name>
    <dbReference type="NCBI Taxonomy" id="7740"/>
    <lineage>
        <taxon>Eukaryota</taxon>
        <taxon>Metazoa</taxon>
        <taxon>Chordata</taxon>
        <taxon>Cephalochordata</taxon>
        <taxon>Leptocardii</taxon>
        <taxon>Amphioxiformes</taxon>
        <taxon>Branchiostomatidae</taxon>
        <taxon>Branchiostoma</taxon>
    </lineage>
</organism>
<dbReference type="GO" id="GO:0050839">
    <property type="term" value="F:cell adhesion molecule binding"/>
    <property type="evidence" value="ECO:0007669"/>
    <property type="project" value="TreeGrafter"/>
</dbReference>
<keyword evidence="11" id="KW-0732">Signal</keyword>
<evidence type="ECO:0000259" key="13">
    <source>
        <dbReference type="PROSITE" id="PS50835"/>
    </source>
</evidence>
<keyword evidence="10" id="KW-1133">Transmembrane helix</keyword>
<evidence type="ECO:0000313" key="15">
    <source>
        <dbReference type="Proteomes" id="UP000838412"/>
    </source>
</evidence>
<keyword evidence="3" id="KW-0378">Hydrolase</keyword>
<evidence type="ECO:0000256" key="3">
    <source>
        <dbReference type="ARBA" id="ARBA00022801"/>
    </source>
</evidence>
<keyword evidence="5 10" id="KW-0472">Membrane</keyword>
<dbReference type="EMBL" id="OV696699">
    <property type="protein sequence ID" value="CAH1245649.1"/>
    <property type="molecule type" value="Genomic_DNA"/>
</dbReference>
<dbReference type="PANTHER" id="PTHR11640:SF31">
    <property type="entry name" value="IRREGULAR CHIASM C-ROUGHEST PROTEIN-RELATED"/>
    <property type="match status" value="1"/>
</dbReference>
<feature type="transmembrane region" description="Helical" evidence="10">
    <location>
        <begin position="243"/>
        <end position="271"/>
    </location>
</feature>
<comment type="similarity">
    <text evidence="2">Belongs to the interleukin-1 receptor family.</text>
</comment>
<gene>
    <name evidence="14" type="primary">PXDN</name>
    <name evidence="14" type="ORF">BLAG_LOCUS7906</name>
</gene>
<keyword evidence="10" id="KW-0812">Transmembrane</keyword>
<dbReference type="Gene3D" id="3.40.50.10140">
    <property type="entry name" value="Toll/interleukin-1 receptor homology (TIR) domain"/>
    <property type="match status" value="1"/>
</dbReference>
<dbReference type="InterPro" id="IPR007110">
    <property type="entry name" value="Ig-like_dom"/>
</dbReference>
<dbReference type="Proteomes" id="UP000838412">
    <property type="component" value="Chromosome 14"/>
</dbReference>
<dbReference type="AlphaFoldDB" id="A0A8J9Z1V6"/>
<dbReference type="SMART" id="SM00255">
    <property type="entry name" value="TIR"/>
    <property type="match status" value="1"/>
</dbReference>
<dbReference type="PANTHER" id="PTHR11640">
    <property type="entry name" value="NEPHRIN"/>
    <property type="match status" value="1"/>
</dbReference>
<dbReference type="InterPro" id="IPR013783">
    <property type="entry name" value="Ig-like_fold"/>
</dbReference>
<evidence type="ECO:0000256" key="6">
    <source>
        <dbReference type="ARBA" id="ARBA00023157"/>
    </source>
</evidence>
<dbReference type="GO" id="GO:0005886">
    <property type="term" value="C:plasma membrane"/>
    <property type="evidence" value="ECO:0007669"/>
    <property type="project" value="TreeGrafter"/>
</dbReference>
<evidence type="ECO:0000256" key="10">
    <source>
        <dbReference type="SAM" id="Phobius"/>
    </source>
</evidence>
<dbReference type="PROSITE" id="PS50835">
    <property type="entry name" value="IG_LIKE"/>
    <property type="match status" value="2"/>
</dbReference>
<evidence type="ECO:0000256" key="5">
    <source>
        <dbReference type="ARBA" id="ARBA00023136"/>
    </source>
</evidence>
<feature type="signal peptide" evidence="11">
    <location>
        <begin position="1"/>
        <end position="24"/>
    </location>
</feature>